<dbReference type="STRING" id="1886670.PTI45_01670"/>
<dbReference type="InterPro" id="IPR000515">
    <property type="entry name" value="MetI-like"/>
</dbReference>
<keyword evidence="5 7" id="KW-1133">Transmembrane helix</keyword>
<feature type="transmembrane region" description="Helical" evidence="7">
    <location>
        <begin position="12"/>
        <end position="34"/>
    </location>
</feature>
<evidence type="ECO:0000259" key="8">
    <source>
        <dbReference type="PROSITE" id="PS50928"/>
    </source>
</evidence>
<feature type="transmembrane region" description="Helical" evidence="7">
    <location>
        <begin position="122"/>
        <end position="145"/>
    </location>
</feature>
<dbReference type="RefSeq" id="WP_069327111.1">
    <property type="nucleotide sequence ID" value="NZ_MDER01000033.1"/>
</dbReference>
<evidence type="ECO:0000256" key="3">
    <source>
        <dbReference type="ARBA" id="ARBA00022475"/>
    </source>
</evidence>
<evidence type="ECO:0000256" key="6">
    <source>
        <dbReference type="ARBA" id="ARBA00023136"/>
    </source>
</evidence>
<name>A0A1E3L5M3_9BACL</name>
<dbReference type="Proteomes" id="UP000094578">
    <property type="component" value="Unassembled WGS sequence"/>
</dbReference>
<protein>
    <submittedName>
        <fullName evidence="9">Dipeptide transport system permease protein DppC</fullName>
    </submittedName>
</protein>
<dbReference type="EMBL" id="MDER01000033">
    <property type="protein sequence ID" value="ODP28891.1"/>
    <property type="molecule type" value="Genomic_DNA"/>
</dbReference>
<sequence length="290" mass="32319">MNIWSNLRHDRIGMLSLVTVIAVIVIGICAPIIAPHDPLTVNMSLRYNGSTWSYWLGNDQLGRCILSRLIYGIRPSILLVLWILLISIGIGTALGFIAGYFKSKVDAWIMRICDIMLSFPGYVMTLAIVGILGVGLENIVIAFILTKWAWFARVIRTSVMQYTELDYIRFAKASGISNWHIIRRHVVPVTFADLTVIASSSIGSMILQISGFSFLGLGIQAPHAEWGMMLNEAREVMFTRPEMMLAPGIAIIIMVSAFNFLADALQVALDPRLHQSASTYTSSKKWQVRI</sequence>
<dbReference type="InterPro" id="IPR025966">
    <property type="entry name" value="OppC_N"/>
</dbReference>
<proteinExistence type="inferred from homology"/>
<comment type="caution">
    <text evidence="9">The sequence shown here is derived from an EMBL/GenBank/DDBJ whole genome shotgun (WGS) entry which is preliminary data.</text>
</comment>
<accession>A0A1E3L5M3</accession>
<evidence type="ECO:0000256" key="7">
    <source>
        <dbReference type="RuleBase" id="RU363032"/>
    </source>
</evidence>
<feature type="domain" description="ABC transmembrane type-1" evidence="8">
    <location>
        <begin position="73"/>
        <end position="262"/>
    </location>
</feature>
<organism evidence="9 10">
    <name type="scientific">Paenibacillus nuruki</name>
    <dbReference type="NCBI Taxonomy" id="1886670"/>
    <lineage>
        <taxon>Bacteria</taxon>
        <taxon>Bacillati</taxon>
        <taxon>Bacillota</taxon>
        <taxon>Bacilli</taxon>
        <taxon>Bacillales</taxon>
        <taxon>Paenibacillaceae</taxon>
        <taxon>Paenibacillus</taxon>
    </lineage>
</organism>
<keyword evidence="3" id="KW-1003">Cell membrane</keyword>
<evidence type="ECO:0000256" key="1">
    <source>
        <dbReference type="ARBA" id="ARBA00004651"/>
    </source>
</evidence>
<feature type="transmembrane region" description="Helical" evidence="7">
    <location>
        <begin position="202"/>
        <end position="222"/>
    </location>
</feature>
<keyword evidence="4 7" id="KW-0812">Transmembrane</keyword>
<gene>
    <name evidence="9" type="ORF">PTI45_01670</name>
</gene>
<dbReference type="SUPFAM" id="SSF161098">
    <property type="entry name" value="MetI-like"/>
    <property type="match status" value="1"/>
</dbReference>
<dbReference type="CDD" id="cd06261">
    <property type="entry name" value="TM_PBP2"/>
    <property type="match status" value="1"/>
</dbReference>
<comment type="subcellular location">
    <subcellularLocation>
        <location evidence="1 7">Cell membrane</location>
        <topology evidence="1 7">Multi-pass membrane protein</topology>
    </subcellularLocation>
</comment>
<feature type="transmembrane region" description="Helical" evidence="7">
    <location>
        <begin position="243"/>
        <end position="262"/>
    </location>
</feature>
<dbReference type="InterPro" id="IPR053474">
    <property type="entry name" value="Staphylopine_ABC_permease"/>
</dbReference>
<dbReference type="GO" id="GO:0055085">
    <property type="term" value="P:transmembrane transport"/>
    <property type="evidence" value="ECO:0007669"/>
    <property type="project" value="InterPro"/>
</dbReference>
<dbReference type="NCBIfam" id="NF047573">
    <property type="entry name" value="opine_perm_CntC"/>
    <property type="match status" value="1"/>
</dbReference>
<dbReference type="Pfam" id="PF00528">
    <property type="entry name" value="BPD_transp_1"/>
    <property type="match status" value="1"/>
</dbReference>
<reference evidence="9 10" key="1">
    <citation type="submission" date="2016-08" db="EMBL/GenBank/DDBJ databases">
        <title>Genome sequencing of Paenibacillus sp. TI45-13ar, isolated from Korean traditional nuruk.</title>
        <authorList>
            <person name="Kim S.-J."/>
        </authorList>
    </citation>
    <scope>NUCLEOTIDE SEQUENCE [LARGE SCALE GENOMIC DNA]</scope>
    <source>
        <strain evidence="9 10">TI45-13ar</strain>
    </source>
</reference>
<dbReference type="AlphaFoldDB" id="A0A1E3L5M3"/>
<evidence type="ECO:0000256" key="4">
    <source>
        <dbReference type="ARBA" id="ARBA00022692"/>
    </source>
</evidence>
<dbReference type="PATRIC" id="fig|1886670.3.peg.1701"/>
<evidence type="ECO:0000313" key="9">
    <source>
        <dbReference type="EMBL" id="ODP28891.1"/>
    </source>
</evidence>
<keyword evidence="2 7" id="KW-0813">Transport</keyword>
<feature type="transmembrane region" description="Helical" evidence="7">
    <location>
        <begin position="77"/>
        <end position="101"/>
    </location>
</feature>
<keyword evidence="6 7" id="KW-0472">Membrane</keyword>
<dbReference type="GO" id="GO:0005886">
    <property type="term" value="C:plasma membrane"/>
    <property type="evidence" value="ECO:0007669"/>
    <property type="project" value="UniProtKB-SubCell"/>
</dbReference>
<keyword evidence="10" id="KW-1185">Reference proteome</keyword>
<dbReference type="NCBIfam" id="NF045473">
    <property type="entry name" value="Opp1C"/>
    <property type="match status" value="1"/>
</dbReference>
<dbReference type="PANTHER" id="PTHR43386:SF1">
    <property type="entry name" value="D,D-DIPEPTIDE TRANSPORT SYSTEM PERMEASE PROTEIN DDPC-RELATED"/>
    <property type="match status" value="1"/>
</dbReference>
<dbReference type="Gene3D" id="1.10.3720.10">
    <property type="entry name" value="MetI-like"/>
    <property type="match status" value="1"/>
</dbReference>
<comment type="similarity">
    <text evidence="7">Belongs to the binding-protein-dependent transport system permease family.</text>
</comment>
<dbReference type="InterPro" id="IPR050366">
    <property type="entry name" value="BP-dependent_transpt_permease"/>
</dbReference>
<dbReference type="InterPro" id="IPR035906">
    <property type="entry name" value="MetI-like_sf"/>
</dbReference>
<dbReference type="Pfam" id="PF12911">
    <property type="entry name" value="OppC_N"/>
    <property type="match status" value="1"/>
</dbReference>
<evidence type="ECO:0000313" key="10">
    <source>
        <dbReference type="Proteomes" id="UP000094578"/>
    </source>
</evidence>
<evidence type="ECO:0000256" key="2">
    <source>
        <dbReference type="ARBA" id="ARBA00022448"/>
    </source>
</evidence>
<evidence type="ECO:0000256" key="5">
    <source>
        <dbReference type="ARBA" id="ARBA00022989"/>
    </source>
</evidence>
<dbReference type="PROSITE" id="PS50928">
    <property type="entry name" value="ABC_TM1"/>
    <property type="match status" value="1"/>
</dbReference>
<dbReference type="PANTHER" id="PTHR43386">
    <property type="entry name" value="OLIGOPEPTIDE TRANSPORT SYSTEM PERMEASE PROTEIN APPC"/>
    <property type="match status" value="1"/>
</dbReference>